<organism evidence="3 4">
    <name type="scientific">Gossypium hirsutum</name>
    <name type="common">Upland cotton</name>
    <name type="synonym">Gossypium mexicanum</name>
    <dbReference type="NCBI Taxonomy" id="3635"/>
    <lineage>
        <taxon>Eukaryota</taxon>
        <taxon>Viridiplantae</taxon>
        <taxon>Streptophyta</taxon>
        <taxon>Embryophyta</taxon>
        <taxon>Tracheophyta</taxon>
        <taxon>Spermatophyta</taxon>
        <taxon>Magnoliopsida</taxon>
        <taxon>eudicotyledons</taxon>
        <taxon>Gunneridae</taxon>
        <taxon>Pentapetalae</taxon>
        <taxon>rosids</taxon>
        <taxon>malvids</taxon>
        <taxon>Malvales</taxon>
        <taxon>Malvaceae</taxon>
        <taxon>Malvoideae</taxon>
        <taxon>Gossypium</taxon>
    </lineage>
</organism>
<gene>
    <name evidence="4" type="primary">LOC121209979</name>
</gene>
<dbReference type="InterPro" id="IPR005162">
    <property type="entry name" value="Retrotrans_gag_dom"/>
</dbReference>
<evidence type="ECO:0000313" key="3">
    <source>
        <dbReference type="Proteomes" id="UP000818029"/>
    </source>
</evidence>
<evidence type="ECO:0000256" key="1">
    <source>
        <dbReference type="SAM" id="MobiDB-lite"/>
    </source>
</evidence>
<reference evidence="4" key="2">
    <citation type="submission" date="2025-08" db="UniProtKB">
        <authorList>
            <consortium name="RefSeq"/>
        </authorList>
    </citation>
    <scope>IDENTIFICATION</scope>
</reference>
<proteinExistence type="predicted"/>
<feature type="compositionally biased region" description="Low complexity" evidence="1">
    <location>
        <begin position="1"/>
        <end position="13"/>
    </location>
</feature>
<accession>A0ABM2Z6E7</accession>
<feature type="domain" description="Retrotransposon gag" evidence="2">
    <location>
        <begin position="122"/>
        <end position="174"/>
    </location>
</feature>
<dbReference type="RefSeq" id="XP_040937965.1">
    <property type="nucleotide sequence ID" value="XM_041082031.1"/>
</dbReference>
<keyword evidence="3" id="KW-1185">Reference proteome</keyword>
<evidence type="ECO:0000259" key="2">
    <source>
        <dbReference type="Pfam" id="PF03732"/>
    </source>
</evidence>
<dbReference type="Pfam" id="PF03732">
    <property type="entry name" value="Retrotrans_gag"/>
    <property type="match status" value="1"/>
</dbReference>
<dbReference type="PANTHER" id="PTHR15503">
    <property type="entry name" value="LDOC1 RELATED"/>
    <property type="match status" value="1"/>
</dbReference>
<dbReference type="Pfam" id="PF08284">
    <property type="entry name" value="RVP_2"/>
    <property type="match status" value="1"/>
</dbReference>
<dbReference type="InterPro" id="IPR043502">
    <property type="entry name" value="DNA/RNA_pol_sf"/>
</dbReference>
<feature type="region of interest" description="Disordered" evidence="1">
    <location>
        <begin position="202"/>
        <end position="239"/>
    </location>
</feature>
<evidence type="ECO:0000313" key="4">
    <source>
        <dbReference type="RefSeq" id="XP_040937965.1"/>
    </source>
</evidence>
<dbReference type="Proteomes" id="UP000818029">
    <property type="component" value="Chromosome A11"/>
</dbReference>
<sequence length="475" mass="54130">MSSRGTHGRSTIGRGRGRRRAQAESLAYDTILNLDTSETPISPTIEIGSGSFDSTVGDDALSQAMLRNLERVTRPNTEYWMEVTEHIMDDLDFSAEQKLKGVVLLLPDEVYQWWLIVRRASYIDARRREFLNLTQGDRSVAEYEAEFLRLSRYARGMVATEYECYVRFEDGLRDSLRVLIAPQREQNFFALVEKMKISEEVKRTKRQNQNRGMAKRDVEPSNSGIRPRKKARTNGPLRVGPTIEPSRVTICQHCNRHHPGECWRATRACLKYGSTKYRVKDCLLRINQIGTGPTETRQPALVYAARRREDRDTLDVISSIGSTHPYVASIVSETLGLPFESTSSEIVVMSLLGQSIEVSKLFRDVPLEVQGTVFLVDLMELPFGEFVLILGMDWLDIRPVRNFSDVFPKELPGLPPSLEVEFGIELIPGITPVSIASYRMASKELTELKAQIQSLWTEDQHIEHLRVVLQILREK</sequence>
<protein>
    <recommendedName>
        <fullName evidence="2">Retrotransposon gag domain-containing protein</fullName>
    </recommendedName>
</protein>
<dbReference type="PANTHER" id="PTHR15503:SF45">
    <property type="entry name" value="RNA-DIRECTED DNA POLYMERASE HOMOLOG"/>
    <property type="match status" value="1"/>
</dbReference>
<name>A0ABM2Z6E7_GOSHI</name>
<dbReference type="InterPro" id="IPR032567">
    <property type="entry name" value="RTL1-rel"/>
</dbReference>
<reference evidence="3" key="1">
    <citation type="journal article" date="2020" name="Nat. Genet.">
        <title>Genomic diversifications of five Gossypium allopolyploid species and their impact on cotton improvement.</title>
        <authorList>
            <person name="Chen Z.J."/>
            <person name="Sreedasyam A."/>
            <person name="Ando A."/>
            <person name="Song Q."/>
            <person name="De Santiago L.M."/>
            <person name="Hulse-Kemp A.M."/>
            <person name="Ding M."/>
            <person name="Ye W."/>
            <person name="Kirkbride R.C."/>
            <person name="Jenkins J."/>
            <person name="Plott C."/>
            <person name="Lovell J."/>
            <person name="Lin Y.M."/>
            <person name="Vaughn R."/>
            <person name="Liu B."/>
            <person name="Simpson S."/>
            <person name="Scheffler B.E."/>
            <person name="Wen L."/>
            <person name="Saski C.A."/>
            <person name="Grover C.E."/>
            <person name="Hu G."/>
            <person name="Conover J.L."/>
            <person name="Carlson J.W."/>
            <person name="Shu S."/>
            <person name="Boston L.B."/>
            <person name="Williams M."/>
            <person name="Peterson D.G."/>
            <person name="McGee K."/>
            <person name="Jones D.C."/>
            <person name="Wendel J.F."/>
            <person name="Stelly D.M."/>
            <person name="Grimwood J."/>
            <person name="Schmutz J."/>
        </authorList>
    </citation>
    <scope>NUCLEOTIDE SEQUENCE [LARGE SCALE GENOMIC DNA]</scope>
    <source>
        <strain evidence="3">cv. TM-1</strain>
    </source>
</reference>
<dbReference type="GeneID" id="121209979"/>
<dbReference type="SUPFAM" id="SSF56672">
    <property type="entry name" value="DNA/RNA polymerases"/>
    <property type="match status" value="1"/>
</dbReference>
<feature type="region of interest" description="Disordered" evidence="1">
    <location>
        <begin position="1"/>
        <end position="20"/>
    </location>
</feature>
<dbReference type="CDD" id="cd00303">
    <property type="entry name" value="retropepsin_like"/>
    <property type="match status" value="1"/>
</dbReference>